<dbReference type="PANTHER" id="PTHR11439">
    <property type="entry name" value="GAG-POL-RELATED RETROTRANSPOSON"/>
    <property type="match status" value="1"/>
</dbReference>
<evidence type="ECO:0000259" key="1">
    <source>
        <dbReference type="Pfam" id="PF17921"/>
    </source>
</evidence>
<keyword evidence="2" id="KW-0808">Transferase</keyword>
<organism evidence="2">
    <name type="scientific">Tanacetum cinerariifolium</name>
    <name type="common">Dalmatian daisy</name>
    <name type="synonym">Chrysanthemum cinerariifolium</name>
    <dbReference type="NCBI Taxonomy" id="118510"/>
    <lineage>
        <taxon>Eukaryota</taxon>
        <taxon>Viridiplantae</taxon>
        <taxon>Streptophyta</taxon>
        <taxon>Embryophyta</taxon>
        <taxon>Tracheophyta</taxon>
        <taxon>Spermatophyta</taxon>
        <taxon>Magnoliopsida</taxon>
        <taxon>eudicotyledons</taxon>
        <taxon>Gunneridae</taxon>
        <taxon>Pentapetalae</taxon>
        <taxon>asterids</taxon>
        <taxon>campanulids</taxon>
        <taxon>Asterales</taxon>
        <taxon>Asteraceae</taxon>
        <taxon>Asteroideae</taxon>
        <taxon>Anthemideae</taxon>
        <taxon>Anthemidinae</taxon>
        <taxon>Tanacetum</taxon>
    </lineage>
</organism>
<dbReference type="InterPro" id="IPR041588">
    <property type="entry name" value="Integrase_H2C2"/>
</dbReference>
<keyword evidence="2" id="KW-0695">RNA-directed DNA polymerase</keyword>
<name>A0A6L2LY32_TANCI</name>
<dbReference type="CDD" id="cd09272">
    <property type="entry name" value="RNase_HI_RT_Ty1"/>
    <property type="match status" value="1"/>
</dbReference>
<evidence type="ECO:0000313" key="2">
    <source>
        <dbReference type="EMBL" id="GEU65244.1"/>
    </source>
</evidence>
<gene>
    <name evidence="2" type="ORF">Tci_037222</name>
</gene>
<keyword evidence="2" id="KW-0548">Nucleotidyltransferase</keyword>
<dbReference type="PANTHER" id="PTHR11439:SF509">
    <property type="entry name" value="RNA-DIRECTED DNA POLYMERASE"/>
    <property type="match status" value="1"/>
</dbReference>
<dbReference type="Pfam" id="PF17921">
    <property type="entry name" value="Integrase_H2C2"/>
    <property type="match status" value="1"/>
</dbReference>
<proteinExistence type="predicted"/>
<accession>A0A6L2LY32</accession>
<dbReference type="Gene3D" id="1.10.340.70">
    <property type="match status" value="1"/>
</dbReference>
<dbReference type="AlphaFoldDB" id="A0A6L2LY32"/>
<reference evidence="2" key="1">
    <citation type="journal article" date="2019" name="Sci. Rep.">
        <title>Draft genome of Tanacetum cinerariifolium, the natural source of mosquito coil.</title>
        <authorList>
            <person name="Yamashiro T."/>
            <person name="Shiraishi A."/>
            <person name="Satake H."/>
            <person name="Nakayama K."/>
        </authorList>
    </citation>
    <scope>NUCLEOTIDE SEQUENCE</scope>
</reference>
<feature type="domain" description="Integrase zinc-binding" evidence="1">
    <location>
        <begin position="27"/>
        <end position="70"/>
    </location>
</feature>
<sequence>MNKEFKTHFDGTLCIEKRSWVSCFGGLIDLIVNESHKSIYSIHPGSDNMDLDLKKLYWWPNMKAKISTYIMEVGEDNYGFHHKTAKDVKWSRYNLGNHPSTHQICIFFATEGNRFNGEINETLLQKALGMQLDMSTTYHPQTDGHLESSKCRSPICWDEIGDSQLTSPEIFHEIIEKIIQIWSRIQAARDHQRVMPIVHSIFHVSNPKKFLSNETLVIPLDEIQIDDKLYFIEEPVKIMDREVKSSKQSRIPIVKDTSMTLTAYVDADHAGCQDTRRSTSSSAQILEDKLVSWSFKKKTSTSISSTKAEYIAMSRCCAQILWMQSQPLDYCYEYNHIPL</sequence>
<dbReference type="GO" id="GO:0003964">
    <property type="term" value="F:RNA-directed DNA polymerase activity"/>
    <property type="evidence" value="ECO:0007669"/>
    <property type="project" value="UniProtKB-KW"/>
</dbReference>
<protein>
    <submittedName>
        <fullName evidence="2">Reverse transcriptase domain-containing protein</fullName>
    </submittedName>
</protein>
<dbReference type="EMBL" id="BKCJ010005164">
    <property type="protein sequence ID" value="GEU65244.1"/>
    <property type="molecule type" value="Genomic_DNA"/>
</dbReference>
<comment type="caution">
    <text evidence="2">The sequence shown here is derived from an EMBL/GenBank/DDBJ whole genome shotgun (WGS) entry which is preliminary data.</text>
</comment>